<dbReference type="Proteomes" id="UP001331561">
    <property type="component" value="Unassembled WGS sequence"/>
</dbReference>
<keyword evidence="1" id="KW-0732">Signal</keyword>
<dbReference type="Gene3D" id="2.60.120.1140">
    <property type="entry name" value="Protein of unknown function DUF192"/>
    <property type="match status" value="1"/>
</dbReference>
<dbReference type="Pfam" id="PF02643">
    <property type="entry name" value="DUF192"/>
    <property type="match status" value="1"/>
</dbReference>
<name>A0ABU6JZ98_9RHOO</name>
<reference evidence="2 3" key="1">
    <citation type="submission" date="2024-01" db="EMBL/GenBank/DDBJ databases">
        <title>Uliginosibacterium soil sp. nov.</title>
        <authorList>
            <person name="Lv Y."/>
        </authorList>
    </citation>
    <scope>NUCLEOTIDE SEQUENCE [LARGE SCALE GENOMIC DNA]</scope>
    <source>
        <strain evidence="2 3">H3</strain>
    </source>
</reference>
<dbReference type="InterPro" id="IPR038695">
    <property type="entry name" value="Saro_0823-like_sf"/>
</dbReference>
<feature type="chain" id="PRO_5045647942" evidence="1">
    <location>
        <begin position="24"/>
        <end position="153"/>
    </location>
</feature>
<accession>A0ABU6JZ98</accession>
<dbReference type="RefSeq" id="WP_327597148.1">
    <property type="nucleotide sequence ID" value="NZ_JAYXHS010000001.1"/>
</dbReference>
<evidence type="ECO:0000313" key="3">
    <source>
        <dbReference type="Proteomes" id="UP001331561"/>
    </source>
</evidence>
<dbReference type="EMBL" id="JAYXHS010000001">
    <property type="protein sequence ID" value="MEC5384165.1"/>
    <property type="molecule type" value="Genomic_DNA"/>
</dbReference>
<organism evidence="2 3">
    <name type="scientific">Uliginosibacterium silvisoli</name>
    <dbReference type="NCBI Taxonomy" id="3114758"/>
    <lineage>
        <taxon>Bacteria</taxon>
        <taxon>Pseudomonadati</taxon>
        <taxon>Pseudomonadota</taxon>
        <taxon>Betaproteobacteria</taxon>
        <taxon>Rhodocyclales</taxon>
        <taxon>Zoogloeaceae</taxon>
        <taxon>Uliginosibacterium</taxon>
    </lineage>
</organism>
<protein>
    <submittedName>
        <fullName evidence="2">DUF192 domain-containing protein</fullName>
    </submittedName>
</protein>
<feature type="signal peptide" evidence="1">
    <location>
        <begin position="1"/>
        <end position="23"/>
    </location>
</feature>
<proteinExistence type="predicted"/>
<keyword evidence="3" id="KW-1185">Reference proteome</keyword>
<sequence length="153" mass="17217">MFRTALKAFLLATFFSQALPASAQAPAPSFPRTELSIGMFRVNAEVAASEDLRMYGLMFRKEMPSNAGMVFVFETSQQYCMWMKNTLLPLSVAFIDETGKIINIEDMKPQTENSHCAEKPARFALEMNKGWFKDKHFKAGTKVGGLERFGATR</sequence>
<dbReference type="PANTHER" id="PTHR37953">
    <property type="entry name" value="UPF0127 PROTEIN MJ1496"/>
    <property type="match status" value="1"/>
</dbReference>
<dbReference type="InterPro" id="IPR003795">
    <property type="entry name" value="DUF192"/>
</dbReference>
<evidence type="ECO:0000256" key="1">
    <source>
        <dbReference type="SAM" id="SignalP"/>
    </source>
</evidence>
<gene>
    <name evidence="2" type="ORF">VVD49_00450</name>
</gene>
<dbReference type="PANTHER" id="PTHR37953:SF1">
    <property type="entry name" value="UPF0127 PROTEIN MJ1496"/>
    <property type="match status" value="1"/>
</dbReference>
<comment type="caution">
    <text evidence="2">The sequence shown here is derived from an EMBL/GenBank/DDBJ whole genome shotgun (WGS) entry which is preliminary data.</text>
</comment>
<evidence type="ECO:0000313" key="2">
    <source>
        <dbReference type="EMBL" id="MEC5384165.1"/>
    </source>
</evidence>